<proteinExistence type="predicted"/>
<dbReference type="InterPro" id="IPR004183">
    <property type="entry name" value="Xdiol_dOase_suB"/>
</dbReference>
<evidence type="ECO:0000313" key="2">
    <source>
        <dbReference type="EMBL" id="GIM28251.1"/>
    </source>
</evidence>
<feature type="domain" description="AMMECR1" evidence="1">
    <location>
        <begin position="297"/>
        <end position="466"/>
    </location>
</feature>
<dbReference type="NCBIfam" id="TIGR00296">
    <property type="entry name" value="TIGR00296 family protein"/>
    <property type="match status" value="1"/>
</dbReference>
<dbReference type="NCBIfam" id="TIGR04335">
    <property type="entry name" value="AmmeMemoSam_A"/>
    <property type="match status" value="1"/>
</dbReference>
<dbReference type="InterPro" id="IPR023473">
    <property type="entry name" value="AMMECR1"/>
</dbReference>
<dbReference type="InterPro" id="IPR027623">
    <property type="entry name" value="AmmeMemoSam_A"/>
</dbReference>
<dbReference type="CDD" id="cd07951">
    <property type="entry name" value="ED_3B_N_AMMECR1"/>
    <property type="match status" value="1"/>
</dbReference>
<organism evidence="2 3">
    <name type="scientific">Clostridium polyendosporum</name>
    <dbReference type="NCBI Taxonomy" id="69208"/>
    <lineage>
        <taxon>Bacteria</taxon>
        <taxon>Bacillati</taxon>
        <taxon>Bacillota</taxon>
        <taxon>Clostridia</taxon>
        <taxon>Eubacteriales</taxon>
        <taxon>Clostridiaceae</taxon>
        <taxon>Clostridium</taxon>
    </lineage>
</organism>
<dbReference type="PANTHER" id="PTHR13016">
    <property type="entry name" value="AMMECR1 HOMOLOG"/>
    <property type="match status" value="1"/>
</dbReference>
<dbReference type="InterPro" id="IPR002733">
    <property type="entry name" value="AMMECR1_domain"/>
</dbReference>
<dbReference type="EMBL" id="BOPZ01000005">
    <property type="protein sequence ID" value="GIM28251.1"/>
    <property type="molecule type" value="Genomic_DNA"/>
</dbReference>
<dbReference type="AlphaFoldDB" id="A0A919RXN0"/>
<reference evidence="2" key="1">
    <citation type="submission" date="2021-03" db="EMBL/GenBank/DDBJ databases">
        <title>Taxonomic study of Clostridium polyendosporum from meadow-gley soil under rice.</title>
        <authorList>
            <person name="Kobayashi H."/>
            <person name="Tanizawa Y."/>
            <person name="Yagura M."/>
        </authorList>
    </citation>
    <scope>NUCLEOTIDE SEQUENCE</scope>
    <source>
        <strain evidence="2">JCM 30710</strain>
    </source>
</reference>
<dbReference type="GO" id="GO:0016702">
    <property type="term" value="F:oxidoreductase activity, acting on single donors with incorporation of molecular oxygen, incorporation of two atoms of oxygen"/>
    <property type="evidence" value="ECO:0007669"/>
    <property type="project" value="UniProtKB-ARBA"/>
</dbReference>
<dbReference type="Pfam" id="PF02900">
    <property type="entry name" value="LigB"/>
    <property type="match status" value="1"/>
</dbReference>
<dbReference type="SUPFAM" id="SSF143447">
    <property type="entry name" value="AMMECR1-like"/>
    <property type="match status" value="1"/>
</dbReference>
<evidence type="ECO:0000313" key="3">
    <source>
        <dbReference type="Proteomes" id="UP000679179"/>
    </source>
</evidence>
<sequence>MGEILGFYAMPHPPIIIPEIGKGEEKKIKNTTEACNKIAEEIALLQPDTIVIVTPHGTMFSDAIAISYEKSISGSLSNFGAPQIHMDLEIDTLLTEKIIESAKTYNIPVVALNERLLKSYNVEYTLDHGVLVPLYFLRKKLSKFKLVHITYSMLSDIELYKFGIAINNALKESSTNSVFIASGDLSHKLKEEGPYNYSPYGEKFDKEIIGFLRDGDILGVFNIDENTVENAGECGLRSYYIMLGAMNGYKIKGELLSYEGTFGVGYGVMRFDLEKSTEDTLTQLIDAKKERYKNRLKNEDSYVRLARESLTYYITNGNYIDIPDYVPDEMKRSSRGVFVSLKKFGNLRGCIGTVFPVTNSLAEEIIRNAVEAGEQDPRFDPVEESELEDIHFSVDVLTEPIPATREELDPKKYGVIVNTGRKSGLLLPDLEGVDTIEEQLNIVLSKAGINAREKYSIEKFEVIRHK</sequence>
<dbReference type="Gene3D" id="3.30.700.20">
    <property type="entry name" value="Hypothetical protein ph0010, domain 1"/>
    <property type="match status" value="1"/>
</dbReference>
<gene>
    <name evidence="2" type="ORF">CPJCM30710_09170</name>
</gene>
<accession>A0A919RXN0</accession>
<dbReference type="GO" id="GO:0008198">
    <property type="term" value="F:ferrous iron binding"/>
    <property type="evidence" value="ECO:0007669"/>
    <property type="project" value="InterPro"/>
</dbReference>
<dbReference type="InterPro" id="IPR036071">
    <property type="entry name" value="AMMECR1_dom_sf"/>
</dbReference>
<dbReference type="Proteomes" id="UP000679179">
    <property type="component" value="Unassembled WGS sequence"/>
</dbReference>
<name>A0A919RXN0_9CLOT</name>
<dbReference type="Gene3D" id="3.40.830.10">
    <property type="entry name" value="LigB-like"/>
    <property type="match status" value="1"/>
</dbReference>
<dbReference type="PANTHER" id="PTHR13016:SF0">
    <property type="entry name" value="AMME SYNDROME CANDIDATE GENE 1 PROTEIN"/>
    <property type="match status" value="1"/>
</dbReference>
<dbReference type="Pfam" id="PF01871">
    <property type="entry name" value="AMMECR1"/>
    <property type="match status" value="1"/>
</dbReference>
<dbReference type="PROSITE" id="PS51112">
    <property type="entry name" value="AMMECR1"/>
    <property type="match status" value="1"/>
</dbReference>
<protein>
    <recommendedName>
        <fullName evidence="1">AMMECR1 domain-containing protein</fullName>
    </recommendedName>
</protein>
<comment type="caution">
    <text evidence="2">The sequence shown here is derived from an EMBL/GenBank/DDBJ whole genome shotgun (WGS) entry which is preliminary data.</text>
</comment>
<dbReference type="SUPFAM" id="SSF53213">
    <property type="entry name" value="LigB-like"/>
    <property type="match status" value="1"/>
</dbReference>
<evidence type="ECO:0000259" key="1">
    <source>
        <dbReference type="PROSITE" id="PS51112"/>
    </source>
</evidence>
<dbReference type="InterPro" id="IPR027485">
    <property type="entry name" value="AMMECR1_N"/>
</dbReference>
<dbReference type="NCBIfam" id="TIGR04336">
    <property type="entry name" value="AmmeMemoSam_B"/>
    <property type="match status" value="1"/>
</dbReference>
<keyword evidence="3" id="KW-1185">Reference proteome</keyword>